<protein>
    <submittedName>
        <fullName evidence="1">Uncharacterized protein</fullName>
    </submittedName>
</protein>
<proteinExistence type="predicted"/>
<evidence type="ECO:0000313" key="1">
    <source>
        <dbReference type="EMBL" id="MFD0862537.1"/>
    </source>
</evidence>
<sequence>MKYFTFHIDDSGAIEDIDYKKVNGQNITICKMYDDDEFNKLNDILHSINEFILNEKVLNILKDSKTIQYDLRKAKMLRKEKLFGILKKNKSYDYFDLTFPDKYVDECYNWIDFEKSEIFASDETGNVIKILSHQQELELIAENKSDSQKKYSFETKKVVFGKNFDYDFDLFKIPHYSWGIYVSERLKNKLESAKITGIGFAESKEKLGKMWKPHFPIIEFERIKTVGNNV</sequence>
<accession>A0ABW3CZK5</accession>
<evidence type="ECO:0000313" key="2">
    <source>
        <dbReference type="Proteomes" id="UP001596978"/>
    </source>
</evidence>
<reference evidence="2" key="1">
    <citation type="journal article" date="2019" name="Int. J. Syst. Evol. Microbiol.">
        <title>The Global Catalogue of Microorganisms (GCM) 10K type strain sequencing project: providing services to taxonomists for standard genome sequencing and annotation.</title>
        <authorList>
            <consortium name="The Broad Institute Genomics Platform"/>
            <consortium name="The Broad Institute Genome Sequencing Center for Infectious Disease"/>
            <person name="Wu L."/>
            <person name="Ma J."/>
        </authorList>
    </citation>
    <scope>NUCLEOTIDE SEQUENCE [LARGE SCALE GENOMIC DNA]</scope>
    <source>
        <strain evidence="2">CCUG 62952</strain>
    </source>
</reference>
<comment type="caution">
    <text evidence="1">The sequence shown here is derived from an EMBL/GenBank/DDBJ whole genome shotgun (WGS) entry which is preliminary data.</text>
</comment>
<name>A0ABW3CZK5_9FLAO</name>
<gene>
    <name evidence="1" type="ORF">ACFQ1M_09995</name>
</gene>
<keyword evidence="2" id="KW-1185">Reference proteome</keyword>
<organism evidence="1 2">
    <name type="scientific">Sungkyunkwania multivorans</name>
    <dbReference type="NCBI Taxonomy" id="1173618"/>
    <lineage>
        <taxon>Bacteria</taxon>
        <taxon>Pseudomonadati</taxon>
        <taxon>Bacteroidota</taxon>
        <taxon>Flavobacteriia</taxon>
        <taxon>Flavobacteriales</taxon>
        <taxon>Flavobacteriaceae</taxon>
        <taxon>Sungkyunkwania</taxon>
    </lineage>
</organism>
<dbReference type="EMBL" id="JBHTJH010000008">
    <property type="protein sequence ID" value="MFD0862537.1"/>
    <property type="molecule type" value="Genomic_DNA"/>
</dbReference>
<dbReference type="Proteomes" id="UP001596978">
    <property type="component" value="Unassembled WGS sequence"/>
</dbReference>
<dbReference type="RefSeq" id="WP_386407719.1">
    <property type="nucleotide sequence ID" value="NZ_JBHTJH010000008.1"/>
</dbReference>